<evidence type="ECO:0000313" key="1">
    <source>
        <dbReference type="EMBL" id="MEI7037757.1"/>
    </source>
</evidence>
<comment type="caution">
    <text evidence="1">The sequence shown here is derived from an EMBL/GenBank/DDBJ whole genome shotgun (WGS) entry which is preliminary data.</text>
</comment>
<evidence type="ECO:0008006" key="3">
    <source>
        <dbReference type="Google" id="ProtNLM"/>
    </source>
</evidence>
<dbReference type="Proteomes" id="UP001381174">
    <property type="component" value="Unassembled WGS sequence"/>
</dbReference>
<protein>
    <recommendedName>
        <fullName evidence="3">Erythromycin esterase</fullName>
    </recommendedName>
</protein>
<keyword evidence="2" id="KW-1185">Reference proteome</keyword>
<accession>A0ABU8JFH0</accession>
<evidence type="ECO:0000313" key="2">
    <source>
        <dbReference type="Proteomes" id="UP001381174"/>
    </source>
</evidence>
<dbReference type="EMBL" id="JBBBNY010000011">
    <property type="protein sequence ID" value="MEI7037757.1"/>
    <property type="molecule type" value="Genomic_DNA"/>
</dbReference>
<name>A0ABU8JFH0_9GAMM</name>
<gene>
    <name evidence="1" type="ORF">WAT24_13390</name>
</gene>
<reference evidence="1 2" key="1">
    <citation type="journal article" date="2014" name="Int. J. Syst. Evol. Microbiol.">
        <title>Fulvimonas yonginensis sp. nov., isolated from greenhouse soil, and emended description of the genus Fulvimonas.</title>
        <authorList>
            <person name="Ahn J.H."/>
            <person name="Kim S.J."/>
            <person name="Weon H.Y."/>
            <person name="Hong S.B."/>
            <person name="Seok S.J."/>
            <person name="Kwon S.W."/>
        </authorList>
    </citation>
    <scope>NUCLEOTIDE SEQUENCE [LARGE SCALE GENOMIC DNA]</scope>
    <source>
        <strain evidence="1 2">KACC 16952</strain>
    </source>
</reference>
<dbReference type="RefSeq" id="WP_336808395.1">
    <property type="nucleotide sequence ID" value="NZ_JBBBNY010000011.1"/>
</dbReference>
<sequence>MPPRPLSVVVGIMVWLGAPALSARNITTPELLAAMQQPHELARYRYLVKGMPQLSGPDAGLAQQFLAFCENEMGLYSEAVRDFPLRSRLPADLQLPRPPRWQAADALDTIEELAADRRIVMVNEAHHDAHTRALTLALLPRLRALGFTHLAIEALDGRDTELQRRGYPTLASGSEYLHEPVYGEIVRAAIRLGFVIVAYDEPGSSPQEREDLQARNLYRRVLAGNPKARLLVHAGYAHIDKAPGRLGRVHPMAERLQKLAGSEVLSIDQTDIREDLPSTEHEAYLRVLGALRAYHPIVTGPVRPVDTRQPVDSAYHQLIGLYAPQAPIVLRHADTGAPWSARPGVYDLSVILPVANRNASDYTEKDLVSLRFDGRDYAVLPPAAGGHRPGWLALAGTRVPYPVDADLCMTVFPCLVEAHYSGETEDAVAADRYLFLKRGARNQLWLRPGAYRLRSLDANGKVLAQATINVAPAAQR</sequence>
<organism evidence="1 2">
    <name type="scientific">Fulvimonas yonginensis</name>
    <dbReference type="NCBI Taxonomy" id="1495200"/>
    <lineage>
        <taxon>Bacteria</taxon>
        <taxon>Pseudomonadati</taxon>
        <taxon>Pseudomonadota</taxon>
        <taxon>Gammaproteobacteria</taxon>
        <taxon>Lysobacterales</taxon>
        <taxon>Rhodanobacteraceae</taxon>
        <taxon>Fulvimonas</taxon>
    </lineage>
</organism>
<proteinExistence type="predicted"/>